<dbReference type="InterPro" id="IPR045427">
    <property type="entry name" value="MoxR"/>
</dbReference>
<dbReference type="Pfam" id="PF17868">
    <property type="entry name" value="AAA_lid_8"/>
    <property type="match status" value="1"/>
</dbReference>
<dbReference type="PANTHER" id="PTHR32204">
    <property type="entry name" value="ATPASE RAVA"/>
    <property type="match status" value="1"/>
</dbReference>
<feature type="domain" description="MoxR" evidence="2">
    <location>
        <begin position="18"/>
        <end position="220"/>
    </location>
</feature>
<proteinExistence type="predicted"/>
<dbReference type="CDD" id="cd00009">
    <property type="entry name" value="AAA"/>
    <property type="match status" value="1"/>
</dbReference>
<dbReference type="SUPFAM" id="SSF52540">
    <property type="entry name" value="P-loop containing nucleoside triphosphate hydrolases"/>
    <property type="match status" value="1"/>
</dbReference>
<feature type="domain" description="ATPase RavA-like AAA lid" evidence="1">
    <location>
        <begin position="244"/>
        <end position="297"/>
    </location>
</feature>
<dbReference type="InterPro" id="IPR041538">
    <property type="entry name" value="RavA-like_AAA_lid"/>
</dbReference>
<evidence type="ECO:0000313" key="4">
    <source>
        <dbReference type="Proteomes" id="UP000058613"/>
    </source>
</evidence>
<name>A0A0P0N312_9CREN</name>
<dbReference type="KEGG" id="pdl:Pyrde_1061"/>
<dbReference type="InterPro" id="IPR050513">
    <property type="entry name" value="RavA_ATPases"/>
</dbReference>
<gene>
    <name evidence="3" type="ORF">Pyrde_1061</name>
</gene>
<dbReference type="PANTHER" id="PTHR32204:SF0">
    <property type="entry name" value="ATPASE RAVA"/>
    <property type="match status" value="1"/>
</dbReference>
<evidence type="ECO:0000313" key="3">
    <source>
        <dbReference type="EMBL" id="ALL01109.1"/>
    </source>
</evidence>
<sequence length="388" mass="44571">MGSSNLQGNVSTRHLLERIRKFYEALAEPFIGRDEEARAVTLAILAREHVVLIGEPGTAKSAIARRSAELINAKFFKYLLTKYTEPSELFGPLDLNALREGRYVRITRGKMPEAEIVFLDEVFNANSAVLNALLSIMQERVWYDGYTEVHVPLWTLIGATNRVPEEPELEAIYDRFLVRQYAKPLPENKWSELLDAGWRIEAGKIPPAQPVLDIDTLNELHKLIFEVDMSDIKPKLLRLFAVLEERGLHLTDRRKAKSLKIIAANALLEGRLKAEERDLIVLKYIAPRDIEDFDKVSIVLSEELRMPERFIKELNDIKANVKEAARLVDSMRSYDPRLVDLFRSLKIAKSRILNILKEADDERVRMLADETLHEIDELLEKISYKLGM</sequence>
<dbReference type="Proteomes" id="UP000058613">
    <property type="component" value="Chromosome"/>
</dbReference>
<dbReference type="EMBL" id="CP013011">
    <property type="protein sequence ID" value="ALL01109.1"/>
    <property type="molecule type" value="Genomic_DNA"/>
</dbReference>
<dbReference type="STRING" id="1273541.Pyrde_1061"/>
<reference evidence="3 4" key="1">
    <citation type="submission" date="2015-10" db="EMBL/GenBank/DDBJ databases">
        <title>Complete genome sequence of hyperthermophilic archaeon Pyrodictium delaneyi Su06.</title>
        <authorList>
            <person name="Jung J.-H."/>
            <person name="Lin J."/>
            <person name="Holden J.F."/>
            <person name="Park C.-S."/>
        </authorList>
    </citation>
    <scope>NUCLEOTIDE SEQUENCE [LARGE SCALE GENOMIC DNA]</scope>
    <source>
        <strain evidence="3 4">Su06</strain>
    </source>
</reference>
<accession>A0A0P0N312</accession>
<evidence type="ECO:0000259" key="1">
    <source>
        <dbReference type="Pfam" id="PF17868"/>
    </source>
</evidence>
<protein>
    <submittedName>
        <fullName evidence="3">MoxR-like ATPase</fullName>
    </submittedName>
</protein>
<dbReference type="AlphaFoldDB" id="A0A0P0N312"/>
<organism evidence="3 4">
    <name type="scientific">Pyrodictium delaneyi</name>
    <dbReference type="NCBI Taxonomy" id="1273541"/>
    <lineage>
        <taxon>Archaea</taxon>
        <taxon>Thermoproteota</taxon>
        <taxon>Thermoprotei</taxon>
        <taxon>Desulfurococcales</taxon>
        <taxon>Pyrodictiaceae</taxon>
        <taxon>Pyrodictium</taxon>
    </lineage>
</organism>
<dbReference type="InterPro" id="IPR027417">
    <property type="entry name" value="P-loop_NTPase"/>
</dbReference>
<dbReference type="Pfam" id="PF20030">
    <property type="entry name" value="bpMoxR"/>
    <property type="match status" value="1"/>
</dbReference>
<evidence type="ECO:0000259" key="2">
    <source>
        <dbReference type="Pfam" id="PF20030"/>
    </source>
</evidence>
<dbReference type="Gene3D" id="3.40.50.300">
    <property type="entry name" value="P-loop containing nucleotide triphosphate hydrolases"/>
    <property type="match status" value="1"/>
</dbReference>